<keyword evidence="1" id="KW-0732">Signal</keyword>
<name>A0A8S1F639_9PELO</name>
<dbReference type="EMBL" id="CADEPM010000006">
    <property type="protein sequence ID" value="CAB3407612.1"/>
    <property type="molecule type" value="Genomic_DNA"/>
</dbReference>
<feature type="signal peptide" evidence="1">
    <location>
        <begin position="1"/>
        <end position="17"/>
    </location>
</feature>
<dbReference type="Proteomes" id="UP000494206">
    <property type="component" value="Unassembled WGS sequence"/>
</dbReference>
<accession>A0A8S1F639</accession>
<feature type="chain" id="PRO_5036273262" description="Galectin" evidence="1">
    <location>
        <begin position="18"/>
        <end position="159"/>
    </location>
</feature>
<protein>
    <recommendedName>
        <fullName evidence="5">Galectin</fullName>
    </recommendedName>
</protein>
<sequence length="159" mass="19016">MHRNVLLLQILVQILESIDLSCYTPLVNYTRGTAPKLPRFMKYDDHIRISGRLTQNVSHYFMTIVIEIEDYRAVLNLMPENGSRYEPDYDYKDVNLNSIHWKSVATIFDSDEPTFELKIVRREEYYFVYNHNEFKCMLVQRWNITRVEIRGLENISTIT</sequence>
<gene>
    <name evidence="2" type="ORF">CBOVIS_LOCUS9518</name>
    <name evidence="3" type="ORF">CBOVIS_LOCUS9522</name>
</gene>
<dbReference type="EMBL" id="CADEPM010000006">
    <property type="protein sequence ID" value="CAB3407616.1"/>
    <property type="molecule type" value="Genomic_DNA"/>
</dbReference>
<evidence type="ECO:0008006" key="5">
    <source>
        <dbReference type="Google" id="ProtNLM"/>
    </source>
</evidence>
<evidence type="ECO:0000313" key="3">
    <source>
        <dbReference type="EMBL" id="CAB3407616.1"/>
    </source>
</evidence>
<evidence type="ECO:0000313" key="4">
    <source>
        <dbReference type="Proteomes" id="UP000494206"/>
    </source>
</evidence>
<reference evidence="3 4" key="1">
    <citation type="submission" date="2020-04" db="EMBL/GenBank/DDBJ databases">
        <authorList>
            <person name="Laetsch R D."/>
            <person name="Stevens L."/>
            <person name="Kumar S."/>
            <person name="Blaxter L. M."/>
        </authorList>
    </citation>
    <scope>NUCLEOTIDE SEQUENCE [LARGE SCALE GENOMIC DNA]</scope>
</reference>
<dbReference type="AlphaFoldDB" id="A0A8S1F639"/>
<comment type="caution">
    <text evidence="3">The sequence shown here is derived from an EMBL/GenBank/DDBJ whole genome shotgun (WGS) entry which is preliminary data.</text>
</comment>
<organism evidence="3 4">
    <name type="scientific">Caenorhabditis bovis</name>
    <dbReference type="NCBI Taxonomy" id="2654633"/>
    <lineage>
        <taxon>Eukaryota</taxon>
        <taxon>Metazoa</taxon>
        <taxon>Ecdysozoa</taxon>
        <taxon>Nematoda</taxon>
        <taxon>Chromadorea</taxon>
        <taxon>Rhabditida</taxon>
        <taxon>Rhabditina</taxon>
        <taxon>Rhabditomorpha</taxon>
        <taxon>Rhabditoidea</taxon>
        <taxon>Rhabditidae</taxon>
        <taxon>Peloderinae</taxon>
        <taxon>Caenorhabditis</taxon>
    </lineage>
</organism>
<keyword evidence="4" id="KW-1185">Reference proteome</keyword>
<evidence type="ECO:0000313" key="2">
    <source>
        <dbReference type="EMBL" id="CAB3407612.1"/>
    </source>
</evidence>
<evidence type="ECO:0000256" key="1">
    <source>
        <dbReference type="SAM" id="SignalP"/>
    </source>
</evidence>
<proteinExistence type="predicted"/>